<evidence type="ECO:0000313" key="2">
    <source>
        <dbReference type="Proteomes" id="UP001524586"/>
    </source>
</evidence>
<dbReference type="Proteomes" id="UP001524586">
    <property type="component" value="Unassembled WGS sequence"/>
</dbReference>
<evidence type="ECO:0008006" key="3">
    <source>
        <dbReference type="Google" id="ProtNLM"/>
    </source>
</evidence>
<reference evidence="1 2" key="1">
    <citation type="submission" date="2022-07" db="EMBL/GenBank/DDBJ databases">
        <title>Methylomonas rivi sp. nov., Methylomonas rosea sp. nov., Methylomonas aureus sp. nov. and Methylomonas subterranea sp. nov., four novel methanotrophs isolated from a freshwater creek and the deep terrestrial subsurface.</title>
        <authorList>
            <person name="Abin C."/>
            <person name="Sankaranarayanan K."/>
            <person name="Garner C."/>
            <person name="Sindelar R."/>
            <person name="Kotary K."/>
            <person name="Garner R."/>
            <person name="Barclay S."/>
            <person name="Lawson P."/>
            <person name="Krumholz L."/>
        </authorList>
    </citation>
    <scope>NUCLEOTIDE SEQUENCE [LARGE SCALE GENOMIC DNA]</scope>
    <source>
        <strain evidence="1 2">WSC-6</strain>
    </source>
</reference>
<protein>
    <recommendedName>
        <fullName evidence="3">Transposase</fullName>
    </recommendedName>
</protein>
<evidence type="ECO:0000313" key="1">
    <source>
        <dbReference type="EMBL" id="MCQ8128756.1"/>
    </source>
</evidence>
<name>A0ABT1U560_9GAMM</name>
<sequence length="69" mass="8024">QQPYRRTAAFRCHGLNHSGDRLTMWCGYTLTKRCLNWCPVFVDHYNGRLIQFSHTPDLTISRLTAADVL</sequence>
<dbReference type="EMBL" id="JANIBK010000041">
    <property type="protein sequence ID" value="MCQ8128756.1"/>
    <property type="molecule type" value="Genomic_DNA"/>
</dbReference>
<accession>A0ABT1U560</accession>
<comment type="caution">
    <text evidence="1">The sequence shown here is derived from an EMBL/GenBank/DDBJ whole genome shotgun (WGS) entry which is preliminary data.</text>
</comment>
<feature type="non-terminal residue" evidence="1">
    <location>
        <position position="1"/>
    </location>
</feature>
<proteinExistence type="predicted"/>
<dbReference type="RefSeq" id="WP_256615169.1">
    <property type="nucleotide sequence ID" value="NZ_JANIBK010000041.1"/>
</dbReference>
<organism evidence="1 2">
    <name type="scientific">Methylomonas rivi</name>
    <dbReference type="NCBI Taxonomy" id="2952226"/>
    <lineage>
        <taxon>Bacteria</taxon>
        <taxon>Pseudomonadati</taxon>
        <taxon>Pseudomonadota</taxon>
        <taxon>Gammaproteobacteria</taxon>
        <taxon>Methylococcales</taxon>
        <taxon>Methylococcaceae</taxon>
        <taxon>Methylomonas</taxon>
    </lineage>
</organism>
<keyword evidence="2" id="KW-1185">Reference proteome</keyword>
<gene>
    <name evidence="1" type="ORF">NP596_09815</name>
</gene>